<gene>
    <name evidence="12" type="ORF">H6A12_04325</name>
</gene>
<evidence type="ECO:0000259" key="11">
    <source>
        <dbReference type="PROSITE" id="PS50893"/>
    </source>
</evidence>
<keyword evidence="13" id="KW-1185">Reference proteome</keyword>
<reference evidence="12" key="1">
    <citation type="submission" date="2020-08" db="EMBL/GenBank/DDBJ databases">
        <authorList>
            <person name="Cejkova D."/>
            <person name="Kubasova T."/>
            <person name="Jahodarova E."/>
            <person name="Rychlik I."/>
        </authorList>
    </citation>
    <scope>NUCLEOTIDE SEQUENCE</scope>
    <source>
        <strain evidence="12">An559</strain>
    </source>
</reference>
<sequence>MITFENLSFSYGNTGEEQLNSLDLQIKKGEFVLLCGRSACGKTTATKCINGLIPHFTEGKYSGSVVVKGKEIAKTPVYEISEDVGSVFQNPKTQFFNLDSDSELVFGMENLGIEPNKINARVQEVAHDLMIENLLGRSVFGLSGGEKQILALASIYAVNPDIYVLDEPTANIDKDGIDRLHEILLKLKQMGKTIVISEHRLYFLMDLVDKAVYIEHGAIQKVYTGDEFRALADSERIRLGLRCFTLDNEKDEVPTKCNSGILEIDNLSVNYKNRTIFSNASFAAARGDIIAVTGRNGSGKSAFLRVLCGLMKEKAGRIVFDGKPYPYKKRRELCYMTMQDVVHQLFSDSVWEEFSLLNKTVDEQEIAKILRRLDLLDYKDKHPMTLSGGQKQRLALAVATLANKDIMIFDEPTSGLDYGNMIKVCELIKELSSNRIVFVATHDRELMGLLCTRRMEISNESISVYDLTTK</sequence>
<evidence type="ECO:0000256" key="1">
    <source>
        <dbReference type="ARBA" id="ARBA00004202"/>
    </source>
</evidence>
<dbReference type="InterPro" id="IPR003593">
    <property type="entry name" value="AAA+_ATPase"/>
</dbReference>
<evidence type="ECO:0000256" key="4">
    <source>
        <dbReference type="ARBA" id="ARBA00022475"/>
    </source>
</evidence>
<proteinExistence type="inferred from homology"/>
<dbReference type="PROSITE" id="PS50893">
    <property type="entry name" value="ABC_TRANSPORTER_2"/>
    <property type="match status" value="2"/>
</dbReference>
<dbReference type="SUPFAM" id="SSF52540">
    <property type="entry name" value="P-loop containing nucleoside triphosphate hydrolases"/>
    <property type="match status" value="2"/>
</dbReference>
<comment type="subcellular location">
    <subcellularLocation>
        <location evidence="1">Cell membrane</location>
        <topology evidence="1">Peripheral membrane protein</topology>
    </subcellularLocation>
</comment>
<dbReference type="GO" id="GO:0005524">
    <property type="term" value="F:ATP binding"/>
    <property type="evidence" value="ECO:0007669"/>
    <property type="project" value="UniProtKB-KW"/>
</dbReference>
<dbReference type="InterPro" id="IPR017871">
    <property type="entry name" value="ABC_transporter-like_CS"/>
</dbReference>
<keyword evidence="9" id="KW-0472">Membrane</keyword>
<dbReference type="InterPro" id="IPR003439">
    <property type="entry name" value="ABC_transporter-like_ATP-bd"/>
</dbReference>
<dbReference type="CDD" id="cd03225">
    <property type="entry name" value="ABC_cobalt_CbiO_domain1"/>
    <property type="match status" value="1"/>
</dbReference>
<dbReference type="InterPro" id="IPR015856">
    <property type="entry name" value="ABC_transpr_CbiO/EcfA_su"/>
</dbReference>
<dbReference type="SMART" id="SM00382">
    <property type="entry name" value="AAA"/>
    <property type="match status" value="2"/>
</dbReference>
<reference evidence="12" key="2">
    <citation type="journal article" date="2021" name="Sci. Rep.">
        <title>The distribution of antibiotic resistance genes in chicken gut microbiota commensals.</title>
        <authorList>
            <person name="Juricova H."/>
            <person name="Matiasovicova J."/>
            <person name="Kubasova T."/>
            <person name="Cejkova D."/>
            <person name="Rychlik I."/>
        </authorList>
    </citation>
    <scope>NUCLEOTIDE SEQUENCE</scope>
    <source>
        <strain evidence="12">An559</strain>
    </source>
</reference>
<evidence type="ECO:0000313" key="12">
    <source>
        <dbReference type="EMBL" id="MBM6920381.1"/>
    </source>
</evidence>
<dbReference type="PANTHER" id="PTHR43553:SF23">
    <property type="entry name" value="ABC TRANSPORTER ATP-BINDING COMPONENT"/>
    <property type="match status" value="1"/>
</dbReference>
<dbReference type="InterPro" id="IPR050095">
    <property type="entry name" value="ECF_ABC_transporter_ATP-bd"/>
</dbReference>
<dbReference type="PANTHER" id="PTHR43553">
    <property type="entry name" value="HEAVY METAL TRANSPORTER"/>
    <property type="match status" value="1"/>
</dbReference>
<dbReference type="Gene3D" id="3.40.50.300">
    <property type="entry name" value="P-loop containing nucleotide triphosphate hydrolases"/>
    <property type="match status" value="2"/>
</dbReference>
<dbReference type="GO" id="GO:0042626">
    <property type="term" value="F:ATPase-coupled transmembrane transporter activity"/>
    <property type="evidence" value="ECO:0007669"/>
    <property type="project" value="TreeGrafter"/>
</dbReference>
<feature type="domain" description="ABC transporter" evidence="11">
    <location>
        <begin position="2"/>
        <end position="241"/>
    </location>
</feature>
<keyword evidence="6" id="KW-0547">Nucleotide-binding</keyword>
<evidence type="ECO:0000256" key="3">
    <source>
        <dbReference type="ARBA" id="ARBA00022448"/>
    </source>
</evidence>
<organism evidence="12 13">
    <name type="scientific">Merdimmobilis hominis</name>
    <dbReference type="NCBI Taxonomy" id="2897707"/>
    <lineage>
        <taxon>Bacteria</taxon>
        <taxon>Bacillati</taxon>
        <taxon>Bacillota</taxon>
        <taxon>Clostridia</taxon>
        <taxon>Eubacteriales</taxon>
        <taxon>Oscillospiraceae</taxon>
        <taxon>Merdimmobilis</taxon>
    </lineage>
</organism>
<keyword evidence="5" id="KW-0677">Repeat</keyword>
<keyword evidence="3" id="KW-0813">Transport</keyword>
<comment type="caution">
    <text evidence="12">The sequence shown here is derived from an EMBL/GenBank/DDBJ whole genome shotgun (WGS) entry which is preliminary data.</text>
</comment>
<comment type="similarity">
    <text evidence="2">Belongs to the ABC transporter superfamily.</text>
</comment>
<name>A0A939BDZ9_9FIRM</name>
<evidence type="ECO:0000313" key="13">
    <source>
        <dbReference type="Proteomes" id="UP000774750"/>
    </source>
</evidence>
<dbReference type="AlphaFoldDB" id="A0A939BDZ9"/>
<protein>
    <submittedName>
        <fullName evidence="12">Energy-coupling factor ABC transporter ATP-binding protein</fullName>
    </submittedName>
</protein>
<dbReference type="PROSITE" id="PS00211">
    <property type="entry name" value="ABC_TRANSPORTER_1"/>
    <property type="match status" value="1"/>
</dbReference>
<dbReference type="RefSeq" id="WP_204445172.1">
    <property type="nucleotide sequence ID" value="NZ_JACJKY010000005.1"/>
</dbReference>
<comment type="function">
    <text evidence="10">Probably part of an ABC transporter complex. Responsible for energy coupling to the transport system.</text>
</comment>
<dbReference type="EMBL" id="JACJKY010000005">
    <property type="protein sequence ID" value="MBM6920381.1"/>
    <property type="molecule type" value="Genomic_DNA"/>
</dbReference>
<evidence type="ECO:0000256" key="6">
    <source>
        <dbReference type="ARBA" id="ARBA00022741"/>
    </source>
</evidence>
<dbReference type="GO" id="GO:0043190">
    <property type="term" value="C:ATP-binding cassette (ABC) transporter complex"/>
    <property type="evidence" value="ECO:0007669"/>
    <property type="project" value="TreeGrafter"/>
</dbReference>
<keyword evidence="7 12" id="KW-0067">ATP-binding</keyword>
<dbReference type="GO" id="GO:0016887">
    <property type="term" value="F:ATP hydrolysis activity"/>
    <property type="evidence" value="ECO:0007669"/>
    <property type="project" value="InterPro"/>
</dbReference>
<evidence type="ECO:0000256" key="10">
    <source>
        <dbReference type="ARBA" id="ARBA00025157"/>
    </source>
</evidence>
<evidence type="ECO:0000256" key="9">
    <source>
        <dbReference type="ARBA" id="ARBA00023136"/>
    </source>
</evidence>
<dbReference type="CDD" id="cd03226">
    <property type="entry name" value="ABC_cobalt_CbiO_domain2"/>
    <property type="match status" value="1"/>
</dbReference>
<keyword evidence="8" id="KW-1278">Translocase</keyword>
<evidence type="ECO:0000256" key="5">
    <source>
        <dbReference type="ARBA" id="ARBA00022737"/>
    </source>
</evidence>
<accession>A0A939BDZ9</accession>
<evidence type="ECO:0000256" key="2">
    <source>
        <dbReference type="ARBA" id="ARBA00005417"/>
    </source>
</evidence>
<feature type="domain" description="ABC transporter" evidence="11">
    <location>
        <begin position="262"/>
        <end position="466"/>
    </location>
</feature>
<dbReference type="Pfam" id="PF00005">
    <property type="entry name" value="ABC_tran"/>
    <property type="match status" value="2"/>
</dbReference>
<dbReference type="InterPro" id="IPR027417">
    <property type="entry name" value="P-loop_NTPase"/>
</dbReference>
<dbReference type="Proteomes" id="UP000774750">
    <property type="component" value="Unassembled WGS sequence"/>
</dbReference>
<evidence type="ECO:0000256" key="7">
    <source>
        <dbReference type="ARBA" id="ARBA00022840"/>
    </source>
</evidence>
<keyword evidence="4" id="KW-1003">Cell membrane</keyword>
<evidence type="ECO:0000256" key="8">
    <source>
        <dbReference type="ARBA" id="ARBA00022967"/>
    </source>
</evidence>